<keyword evidence="4" id="KW-1185">Reference proteome</keyword>
<dbReference type="GO" id="GO:0004190">
    <property type="term" value="F:aspartic-type endopeptidase activity"/>
    <property type="evidence" value="ECO:0007669"/>
    <property type="project" value="InterPro"/>
</dbReference>
<evidence type="ECO:0000256" key="2">
    <source>
        <dbReference type="SAM" id="Phobius"/>
    </source>
</evidence>
<evidence type="ECO:0000256" key="1">
    <source>
        <dbReference type="PIRSR" id="PIRSR018571-1"/>
    </source>
</evidence>
<dbReference type="PIRSF" id="PIRSF018571">
    <property type="entry name" value="SpoIIGA"/>
    <property type="match status" value="1"/>
</dbReference>
<dbReference type="AlphaFoldDB" id="A0AA45WLB9"/>
<feature type="transmembrane region" description="Helical" evidence="2">
    <location>
        <begin position="128"/>
        <end position="147"/>
    </location>
</feature>
<dbReference type="Proteomes" id="UP001157946">
    <property type="component" value="Unassembled WGS sequence"/>
</dbReference>
<proteinExistence type="predicted"/>
<feature type="transmembrane region" description="Helical" evidence="2">
    <location>
        <begin position="90"/>
        <end position="108"/>
    </location>
</feature>
<feature type="active site" evidence="1">
    <location>
        <position position="184"/>
    </location>
</feature>
<dbReference type="EMBL" id="FXTU01000002">
    <property type="protein sequence ID" value="SMP10761.1"/>
    <property type="molecule type" value="Genomic_DNA"/>
</dbReference>
<dbReference type="Pfam" id="PF03419">
    <property type="entry name" value="Peptidase_U4"/>
    <property type="match status" value="1"/>
</dbReference>
<keyword evidence="2" id="KW-1133">Transmembrane helix</keyword>
<dbReference type="GO" id="GO:0030436">
    <property type="term" value="P:asexual sporulation"/>
    <property type="evidence" value="ECO:0007669"/>
    <property type="project" value="InterPro"/>
</dbReference>
<dbReference type="InterPro" id="IPR005081">
    <property type="entry name" value="SpoIIGA"/>
</dbReference>
<organism evidence="3 4">
    <name type="scientific">Laceyella tengchongensis</name>
    <dbReference type="NCBI Taxonomy" id="574699"/>
    <lineage>
        <taxon>Bacteria</taxon>
        <taxon>Bacillati</taxon>
        <taxon>Bacillota</taxon>
        <taxon>Bacilli</taxon>
        <taxon>Bacillales</taxon>
        <taxon>Thermoactinomycetaceae</taxon>
        <taxon>Laceyella</taxon>
    </lineage>
</organism>
<protein>
    <recommendedName>
        <fullName evidence="5">Membrane-associated aspartic protease</fullName>
    </recommendedName>
</protein>
<dbReference type="RefSeq" id="WP_102992855.1">
    <property type="nucleotide sequence ID" value="NZ_FXTU01000002.1"/>
</dbReference>
<keyword evidence="2" id="KW-0812">Transmembrane</keyword>
<reference evidence="3" key="1">
    <citation type="submission" date="2017-05" db="EMBL/GenBank/DDBJ databases">
        <authorList>
            <person name="Varghese N."/>
            <person name="Submissions S."/>
        </authorList>
    </citation>
    <scope>NUCLEOTIDE SEQUENCE</scope>
    <source>
        <strain evidence="3">DSM 45262</strain>
    </source>
</reference>
<evidence type="ECO:0000313" key="4">
    <source>
        <dbReference type="Proteomes" id="UP001157946"/>
    </source>
</evidence>
<dbReference type="GO" id="GO:0006508">
    <property type="term" value="P:proteolysis"/>
    <property type="evidence" value="ECO:0007669"/>
    <property type="project" value="InterPro"/>
</dbReference>
<accession>A0AA45WLB9</accession>
<feature type="transmembrane region" description="Helical" evidence="2">
    <location>
        <begin position="6"/>
        <end position="26"/>
    </location>
</feature>
<feature type="transmembrane region" description="Helical" evidence="2">
    <location>
        <begin position="58"/>
        <end position="78"/>
    </location>
</feature>
<dbReference type="NCBIfam" id="TIGR02854">
    <property type="entry name" value="spore_II_GA"/>
    <property type="match status" value="1"/>
</dbReference>
<keyword evidence="2" id="KW-0472">Membrane</keyword>
<gene>
    <name evidence="3" type="ORF">SAMN06265361_102215</name>
</gene>
<comment type="caution">
    <text evidence="3">The sequence shown here is derived from an EMBL/GenBank/DDBJ whole genome shotgun (WGS) entry which is preliminary data.</text>
</comment>
<sequence>MVVYADMIFLLNGTIDYLLLWLTAGIRKQPTKVWRLLLAACVGGAYSMLHLWPQFALAYFFPVKILVSLAMVWIAYGFHHPLAFIRNLGAFYLVCFIAGGAMIAFHYVTTGDSQVAGGLFLTHSAQGWGSPVSWALILCGFPLVWLYTRFSLRSLKENHRIQQYMTGVRIHLNQHCLECVGLVDTGNQLRDPITRTPVMIVELDRLKVCFPEELEQMLRQWDWEAGWCNLPAAWINRIRVIPYRAAGKEQAMMIAIKPDVVEILRGDEWHKIKKILIGIDVGRLSSDGTYQAIIHPSCYDLEPREQIEQIVGGI</sequence>
<evidence type="ECO:0000313" key="3">
    <source>
        <dbReference type="EMBL" id="SMP10761.1"/>
    </source>
</evidence>
<feature type="transmembrane region" description="Helical" evidence="2">
    <location>
        <begin position="33"/>
        <end position="52"/>
    </location>
</feature>
<name>A0AA45WLB9_9BACL</name>
<evidence type="ECO:0008006" key="5">
    <source>
        <dbReference type="Google" id="ProtNLM"/>
    </source>
</evidence>